<dbReference type="Proteomes" id="UP000563094">
    <property type="component" value="Unassembled WGS sequence"/>
</dbReference>
<gene>
    <name evidence="2" type="ORF">FHS90_001619</name>
</gene>
<keyword evidence="3" id="KW-1185">Reference proteome</keyword>
<reference evidence="2 3" key="1">
    <citation type="submission" date="2020-08" db="EMBL/GenBank/DDBJ databases">
        <title>Genomic Encyclopedia of Type Strains, Phase IV (KMG-IV): sequencing the most valuable type-strain genomes for metagenomic binning, comparative biology and taxonomic classification.</title>
        <authorList>
            <person name="Goeker M."/>
        </authorList>
    </citation>
    <scope>NUCLEOTIDE SEQUENCE [LARGE SCALE GENOMIC DNA]</scope>
    <source>
        <strain evidence="2 3">DSM 29854</strain>
    </source>
</reference>
<keyword evidence="1" id="KW-0472">Membrane</keyword>
<accession>A0A839GSY5</accession>
<dbReference type="AlphaFoldDB" id="A0A839GSY5"/>
<dbReference type="RefSeq" id="WP_182512602.1">
    <property type="nucleotide sequence ID" value="NZ_JACJIQ010000005.1"/>
</dbReference>
<comment type="caution">
    <text evidence="2">The sequence shown here is derived from an EMBL/GenBank/DDBJ whole genome shotgun (WGS) entry which is preliminary data.</text>
</comment>
<keyword evidence="1" id="KW-0812">Transmembrane</keyword>
<sequence>METLANNYSHIIGWGIDADPKNDPTYPMRKRSADDHGGYNWQRPTQQPINIEVHHSTERPNVSAVFGTAVPPSGLSGVLRRFAFKHTENQYRRWLPMLLADRINVVEGIIEDFKDGKVPNIFAEKGMNADLKHDRSGLIQKAAIGAFLVAAVVAWQMGKKSGSRRG</sequence>
<evidence type="ECO:0000256" key="1">
    <source>
        <dbReference type="SAM" id="Phobius"/>
    </source>
</evidence>
<protein>
    <submittedName>
        <fullName evidence="2">Uncharacterized protein</fullName>
    </submittedName>
</protein>
<feature type="transmembrane region" description="Helical" evidence="1">
    <location>
        <begin position="138"/>
        <end position="155"/>
    </location>
</feature>
<dbReference type="EMBL" id="JACJIQ010000005">
    <property type="protein sequence ID" value="MBA9076911.1"/>
    <property type="molecule type" value="Genomic_DNA"/>
</dbReference>
<proteinExistence type="predicted"/>
<organism evidence="2 3">
    <name type="scientific">Rufibacter quisquiliarum</name>
    <dbReference type="NCBI Taxonomy" id="1549639"/>
    <lineage>
        <taxon>Bacteria</taxon>
        <taxon>Pseudomonadati</taxon>
        <taxon>Bacteroidota</taxon>
        <taxon>Cytophagia</taxon>
        <taxon>Cytophagales</taxon>
        <taxon>Hymenobacteraceae</taxon>
        <taxon>Rufibacter</taxon>
    </lineage>
</organism>
<evidence type="ECO:0000313" key="3">
    <source>
        <dbReference type="Proteomes" id="UP000563094"/>
    </source>
</evidence>
<keyword evidence="1" id="KW-1133">Transmembrane helix</keyword>
<name>A0A839GSY5_9BACT</name>
<evidence type="ECO:0000313" key="2">
    <source>
        <dbReference type="EMBL" id="MBA9076911.1"/>
    </source>
</evidence>